<dbReference type="PROSITE" id="PS50157">
    <property type="entry name" value="ZINC_FINGER_C2H2_2"/>
    <property type="match status" value="1"/>
</dbReference>
<keyword evidence="1" id="KW-0479">Metal-binding</keyword>
<dbReference type="Proteomes" id="UP000745764">
    <property type="component" value="Unassembled WGS sequence"/>
</dbReference>
<reference evidence="4" key="1">
    <citation type="submission" date="2020-06" db="EMBL/GenBank/DDBJ databases">
        <authorList>
            <person name="Onetto C."/>
        </authorList>
    </citation>
    <scope>NUCLEOTIDE SEQUENCE</scope>
</reference>
<feature type="compositionally biased region" description="Low complexity" evidence="2">
    <location>
        <begin position="217"/>
        <end position="232"/>
    </location>
</feature>
<dbReference type="GO" id="GO:0008270">
    <property type="term" value="F:zinc ion binding"/>
    <property type="evidence" value="ECO:0007669"/>
    <property type="project" value="UniProtKB-KW"/>
</dbReference>
<gene>
    <name evidence="4" type="ORF">AWRI4620_LOCUS1841</name>
</gene>
<evidence type="ECO:0000313" key="4">
    <source>
        <dbReference type="EMBL" id="CAD0107586.1"/>
    </source>
</evidence>
<keyword evidence="5" id="KW-1185">Reference proteome</keyword>
<comment type="caution">
    <text evidence="4">The sequence shown here is derived from an EMBL/GenBank/DDBJ whole genome shotgun (WGS) entry which is preliminary data.</text>
</comment>
<evidence type="ECO:0000256" key="1">
    <source>
        <dbReference type="PROSITE-ProRule" id="PRU00042"/>
    </source>
</evidence>
<protein>
    <recommendedName>
        <fullName evidence="3">C2H2-type domain-containing protein</fullName>
    </recommendedName>
</protein>
<dbReference type="Gene3D" id="3.30.160.60">
    <property type="entry name" value="Classic Zinc Finger"/>
    <property type="match status" value="1"/>
</dbReference>
<feature type="domain" description="C2H2-type" evidence="3">
    <location>
        <begin position="251"/>
        <end position="280"/>
    </location>
</feature>
<evidence type="ECO:0000256" key="2">
    <source>
        <dbReference type="SAM" id="MobiDB-lite"/>
    </source>
</evidence>
<dbReference type="InterPro" id="IPR013087">
    <property type="entry name" value="Znf_C2H2_type"/>
</dbReference>
<dbReference type="PROSITE" id="PS00028">
    <property type="entry name" value="ZINC_FINGER_C2H2_1"/>
    <property type="match status" value="1"/>
</dbReference>
<accession>A0A9N8PP84</accession>
<evidence type="ECO:0000313" key="5">
    <source>
        <dbReference type="Proteomes" id="UP000745764"/>
    </source>
</evidence>
<feature type="region of interest" description="Disordered" evidence="2">
    <location>
        <begin position="208"/>
        <end position="241"/>
    </location>
</feature>
<dbReference type="OrthoDB" id="3855316at2759"/>
<dbReference type="AlphaFoldDB" id="A0A9N8PP84"/>
<dbReference type="EMBL" id="CAINUL010000002">
    <property type="protein sequence ID" value="CAD0107586.1"/>
    <property type="molecule type" value="Genomic_DNA"/>
</dbReference>
<sequence length="280" mass="32146">MNKEERQALIDELWKRDDSQVMVIRYDPYNRIGTQAETVTVHSNPMQAIDAFYRLFTGPARQWEHHDFLKNGQYLINWLNAHLNPEEPEPNDLVDEVMSDLTQDLTVYHEITYITIIPYDEWNTRDHGTLVERLERQHGVLPHDNQTNIDPGPDPQLSEMIDVDDVVMFDHGVSPSSISPGEYSLLDDEAQAQLLPFEGEPYASLFATPTPGPIPLPSANNAPAPSRPANNPRTREIRDTSLGDLNSRRRFPCTFTECSSRFTRQSDLRRHCLRLHSSRT</sequence>
<keyword evidence="1" id="KW-0862">Zinc</keyword>
<keyword evidence="1" id="KW-0863">Zinc-finger</keyword>
<organism evidence="4 5">
    <name type="scientific">Aureobasidium uvarum</name>
    <dbReference type="NCBI Taxonomy" id="2773716"/>
    <lineage>
        <taxon>Eukaryota</taxon>
        <taxon>Fungi</taxon>
        <taxon>Dikarya</taxon>
        <taxon>Ascomycota</taxon>
        <taxon>Pezizomycotina</taxon>
        <taxon>Dothideomycetes</taxon>
        <taxon>Dothideomycetidae</taxon>
        <taxon>Dothideales</taxon>
        <taxon>Saccotheciaceae</taxon>
        <taxon>Aureobasidium</taxon>
    </lineage>
</organism>
<name>A0A9N8PP84_9PEZI</name>
<proteinExistence type="predicted"/>
<evidence type="ECO:0000259" key="3">
    <source>
        <dbReference type="PROSITE" id="PS50157"/>
    </source>
</evidence>